<keyword evidence="5" id="KW-1185">Reference proteome</keyword>
<organism evidence="4 5">
    <name type="scientific">Caenimonas aquaedulcis</name>
    <dbReference type="NCBI Taxonomy" id="2793270"/>
    <lineage>
        <taxon>Bacteria</taxon>
        <taxon>Pseudomonadati</taxon>
        <taxon>Pseudomonadota</taxon>
        <taxon>Betaproteobacteria</taxon>
        <taxon>Burkholderiales</taxon>
        <taxon>Comamonadaceae</taxon>
        <taxon>Caenimonas</taxon>
    </lineage>
</organism>
<dbReference type="Proteomes" id="UP000651050">
    <property type="component" value="Unassembled WGS sequence"/>
</dbReference>
<comment type="caution">
    <text evidence="4">The sequence shown here is derived from an EMBL/GenBank/DDBJ whole genome shotgun (WGS) entry which is preliminary data.</text>
</comment>
<accession>A0A931MFZ2</accession>
<dbReference type="AlphaFoldDB" id="A0A931MFZ2"/>
<dbReference type="Pfam" id="PF00990">
    <property type="entry name" value="GGDEF"/>
    <property type="match status" value="1"/>
</dbReference>
<feature type="transmembrane region" description="Helical" evidence="2">
    <location>
        <begin position="6"/>
        <end position="31"/>
    </location>
</feature>
<feature type="transmembrane region" description="Helical" evidence="2">
    <location>
        <begin position="187"/>
        <end position="208"/>
    </location>
</feature>
<feature type="transmembrane region" description="Helical" evidence="2">
    <location>
        <begin position="156"/>
        <end position="181"/>
    </location>
</feature>
<evidence type="ECO:0000256" key="2">
    <source>
        <dbReference type="SAM" id="Phobius"/>
    </source>
</evidence>
<feature type="domain" description="GGDEF" evidence="3">
    <location>
        <begin position="226"/>
        <end position="381"/>
    </location>
</feature>
<feature type="transmembrane region" description="Helical" evidence="2">
    <location>
        <begin position="43"/>
        <end position="63"/>
    </location>
</feature>
<evidence type="ECO:0000259" key="3">
    <source>
        <dbReference type="Pfam" id="PF00990"/>
    </source>
</evidence>
<feature type="transmembrane region" description="Helical" evidence="2">
    <location>
        <begin position="128"/>
        <end position="147"/>
    </location>
</feature>
<feature type="transmembrane region" description="Helical" evidence="2">
    <location>
        <begin position="99"/>
        <end position="122"/>
    </location>
</feature>
<dbReference type="Gene3D" id="3.30.70.270">
    <property type="match status" value="1"/>
</dbReference>
<dbReference type="InterPro" id="IPR043128">
    <property type="entry name" value="Rev_trsase/Diguanyl_cyclase"/>
</dbReference>
<evidence type="ECO:0000313" key="4">
    <source>
        <dbReference type="EMBL" id="MBG9387751.1"/>
    </source>
</evidence>
<sequence length="439" mass="47018">MSMTELAIWCAAAGAIALVVILCLVDLAMVATLAAAQGAAYNLAALAFVLLLSGVPQAIFPAIRGPSLQVAQVLIGPLCVCLGNYWVRGWLAARERDRLMDMCLLGSAVFAPAAGLFALLALQPSQQLPAVAVVVLVNTGLVVWMSVRAWLFGDRLALGIAIGSVLMLPAVGGLYAVALGIPGIGAGWQAGVALFTVLCVAVIGMMLWKRNQHAQRSRGFEPVQSQYDPLTKLPGGQPFVRALVRAQERRRLTRRDRAVLAVIIFSPERIVSQAGVAGLNEVYLHIAQRLQRQVGIMNPVGRYWDRCFVALVETIHSPAALRTLGLRVASSLRHPMQVNALDGHSIQVKCEIGVGVVHMDRQPEAVEDLLHQSQRLAEAARHMPSRAAMRDPVSGEAVPVEHAQIGGRRRARSGHVPHAAPHVTGAMHHANGHAARPRA</sequence>
<feature type="transmembrane region" description="Helical" evidence="2">
    <location>
        <begin position="69"/>
        <end position="87"/>
    </location>
</feature>
<evidence type="ECO:0000313" key="5">
    <source>
        <dbReference type="Proteomes" id="UP000651050"/>
    </source>
</evidence>
<dbReference type="InterPro" id="IPR029787">
    <property type="entry name" value="Nucleotide_cyclase"/>
</dbReference>
<feature type="region of interest" description="Disordered" evidence="1">
    <location>
        <begin position="406"/>
        <end position="439"/>
    </location>
</feature>
<dbReference type="RefSeq" id="WP_196985649.1">
    <property type="nucleotide sequence ID" value="NZ_JADWYS010000001.1"/>
</dbReference>
<gene>
    <name evidence="4" type="ORF">I5803_06955</name>
</gene>
<reference evidence="4" key="1">
    <citation type="submission" date="2020-11" db="EMBL/GenBank/DDBJ databases">
        <title>Bacterial whole genome sequence for Caenimonas sp. DR4.4.</title>
        <authorList>
            <person name="Le V."/>
            <person name="Ko S.-R."/>
            <person name="Ahn C.-Y."/>
            <person name="Oh H.-M."/>
        </authorList>
    </citation>
    <scope>NUCLEOTIDE SEQUENCE</scope>
    <source>
        <strain evidence="4">DR4.4</strain>
    </source>
</reference>
<dbReference type="EMBL" id="JADWYS010000001">
    <property type="protein sequence ID" value="MBG9387751.1"/>
    <property type="molecule type" value="Genomic_DNA"/>
</dbReference>
<dbReference type="InterPro" id="IPR000160">
    <property type="entry name" value="GGDEF_dom"/>
</dbReference>
<proteinExistence type="predicted"/>
<protein>
    <submittedName>
        <fullName evidence="4">Diguanylate cyclase</fullName>
    </submittedName>
</protein>
<keyword evidence="2" id="KW-0472">Membrane</keyword>
<keyword evidence="2" id="KW-1133">Transmembrane helix</keyword>
<evidence type="ECO:0000256" key="1">
    <source>
        <dbReference type="SAM" id="MobiDB-lite"/>
    </source>
</evidence>
<name>A0A931MFZ2_9BURK</name>
<dbReference type="SUPFAM" id="SSF55073">
    <property type="entry name" value="Nucleotide cyclase"/>
    <property type="match status" value="1"/>
</dbReference>
<keyword evidence="2" id="KW-0812">Transmembrane</keyword>